<organism evidence="10 11">
    <name type="scientific">Metapseudomonas lalkuanensis</name>
    <dbReference type="NCBI Taxonomy" id="2604832"/>
    <lineage>
        <taxon>Bacteria</taxon>
        <taxon>Pseudomonadati</taxon>
        <taxon>Pseudomonadota</taxon>
        <taxon>Gammaproteobacteria</taxon>
        <taxon>Pseudomonadales</taxon>
        <taxon>Pseudomonadaceae</taxon>
        <taxon>Metapseudomonas</taxon>
    </lineage>
</organism>
<keyword evidence="6" id="KW-0408">Iron</keyword>
<dbReference type="SUPFAM" id="SSF55961">
    <property type="entry name" value="Bet v1-like"/>
    <property type="match status" value="1"/>
</dbReference>
<feature type="domain" description="Rieske" evidence="9">
    <location>
        <begin position="54"/>
        <end position="160"/>
    </location>
</feature>
<dbReference type="Proteomes" id="UP000327179">
    <property type="component" value="Chromosome"/>
</dbReference>
<keyword evidence="11" id="KW-1185">Reference proteome</keyword>
<name>A0A5J6QPZ9_9GAMM</name>
<comment type="cofactor">
    <cofactor evidence="1">
        <name>Fe cation</name>
        <dbReference type="ChEBI" id="CHEBI:24875"/>
    </cofactor>
</comment>
<dbReference type="PROSITE" id="PS51296">
    <property type="entry name" value="RIESKE"/>
    <property type="match status" value="1"/>
</dbReference>
<evidence type="ECO:0000256" key="1">
    <source>
        <dbReference type="ARBA" id="ARBA00001962"/>
    </source>
</evidence>
<accession>A0A5J6QPZ9</accession>
<protein>
    <submittedName>
        <fullName evidence="10">Rieske 2Fe-2S domain-containing protein</fullName>
    </submittedName>
</protein>
<keyword evidence="2" id="KW-0001">2Fe-2S</keyword>
<dbReference type="GO" id="GO:0016491">
    <property type="term" value="F:oxidoreductase activity"/>
    <property type="evidence" value="ECO:0007669"/>
    <property type="project" value="UniProtKB-KW"/>
</dbReference>
<dbReference type="Pfam" id="PF00848">
    <property type="entry name" value="Ring_hydroxyl_A"/>
    <property type="match status" value="1"/>
</dbReference>
<dbReference type="InterPro" id="IPR036922">
    <property type="entry name" value="Rieske_2Fe-2S_sf"/>
</dbReference>
<evidence type="ECO:0000256" key="5">
    <source>
        <dbReference type="ARBA" id="ARBA00023002"/>
    </source>
</evidence>
<dbReference type="PANTHER" id="PTHR43756">
    <property type="entry name" value="CHOLINE MONOOXYGENASE, CHLOROPLASTIC"/>
    <property type="match status" value="1"/>
</dbReference>
<reference evidence="10 11" key="1">
    <citation type="submission" date="2019-08" db="EMBL/GenBank/DDBJ databases">
        <title>Whole-genome Sequencing of e-waste polymer degrading bacterium Pseudomonas sp. strain PE08.</title>
        <authorList>
            <person name="Kirdat K."/>
            <person name="Debbarma P."/>
            <person name="Narawade N."/>
            <person name="Suyal D."/>
            <person name="Thorat V."/>
            <person name="Shouche Y."/>
            <person name="Goel R."/>
            <person name="Yadav A."/>
        </authorList>
    </citation>
    <scope>NUCLEOTIDE SEQUENCE [LARGE SCALE GENOMIC DNA]</scope>
    <source>
        <strain evidence="10 11">PE08</strain>
    </source>
</reference>
<proteinExistence type="predicted"/>
<keyword evidence="7" id="KW-0411">Iron-sulfur</keyword>
<evidence type="ECO:0000256" key="3">
    <source>
        <dbReference type="ARBA" id="ARBA00022723"/>
    </source>
</evidence>
<evidence type="ECO:0000256" key="8">
    <source>
        <dbReference type="ARBA" id="ARBA00023027"/>
    </source>
</evidence>
<dbReference type="EMBL" id="CP043311">
    <property type="protein sequence ID" value="QEY64620.1"/>
    <property type="molecule type" value="Genomic_DNA"/>
</dbReference>
<dbReference type="PRINTS" id="PR00090">
    <property type="entry name" value="RNGDIOXGNASE"/>
</dbReference>
<dbReference type="GO" id="GO:0051537">
    <property type="term" value="F:2 iron, 2 sulfur cluster binding"/>
    <property type="evidence" value="ECO:0007669"/>
    <property type="project" value="UniProtKB-KW"/>
</dbReference>
<keyword evidence="8" id="KW-0520">NAD</keyword>
<keyword evidence="3" id="KW-0479">Metal-binding</keyword>
<dbReference type="PROSITE" id="PS00570">
    <property type="entry name" value="RING_HYDROXYL_ALPHA"/>
    <property type="match status" value="1"/>
</dbReference>
<keyword evidence="5" id="KW-0560">Oxidoreductase</keyword>
<evidence type="ECO:0000256" key="2">
    <source>
        <dbReference type="ARBA" id="ARBA00022714"/>
    </source>
</evidence>
<evidence type="ECO:0000259" key="9">
    <source>
        <dbReference type="PROSITE" id="PS51296"/>
    </source>
</evidence>
<dbReference type="InterPro" id="IPR015879">
    <property type="entry name" value="Ring_hydroxy_dOase_asu_C_dom"/>
</dbReference>
<dbReference type="RefSeq" id="WP_151136411.1">
    <property type="nucleotide sequence ID" value="NZ_CP043311.1"/>
</dbReference>
<dbReference type="GO" id="GO:0005506">
    <property type="term" value="F:iron ion binding"/>
    <property type="evidence" value="ECO:0007669"/>
    <property type="project" value="InterPro"/>
</dbReference>
<dbReference type="CDD" id="cd03469">
    <property type="entry name" value="Rieske_RO_Alpha_N"/>
    <property type="match status" value="1"/>
</dbReference>
<gene>
    <name evidence="10" type="ORF">FXN65_22075</name>
</gene>
<dbReference type="InterPro" id="IPR017941">
    <property type="entry name" value="Rieske_2Fe-2S"/>
</dbReference>
<dbReference type="Pfam" id="PF00355">
    <property type="entry name" value="Rieske"/>
    <property type="match status" value="1"/>
</dbReference>
<dbReference type="PANTHER" id="PTHR43756:SF5">
    <property type="entry name" value="CHOLINE MONOOXYGENASE, CHLOROPLASTIC"/>
    <property type="match status" value="1"/>
</dbReference>
<dbReference type="InterPro" id="IPR015881">
    <property type="entry name" value="ARHD_Rieske_2Fe_2S"/>
</dbReference>
<evidence type="ECO:0000313" key="10">
    <source>
        <dbReference type="EMBL" id="QEY64620.1"/>
    </source>
</evidence>
<dbReference type="KEGG" id="plal:FXN65_22075"/>
<sequence length="385" mass="44371">MQHATQVELLKRTLALVERGVSECVESPSALPVDLYLDEQRYRRERDEILRREPLLVARSSEIPAGHFITRDLLAPLLLTRDEQGRLRGFLNVCKHRGTQLVGDAAGRNRVFVCPYHAWAYNPDGQLRGIPHGYGFQGIDRACLNLTQVPVAERFGAVWARHSPGPALDMDAFFGEQILADFDSFALDDHVIFDPQDIRRPVNWKLTIDTFLENYHVTRAHQATIDHLFWPNLGLFERFGRHIRNYYVKRNLQEILDQPERDWNLRRHGNLLYFLWPNTLVLVEPDHIDFSTVFPDGPLATRVLGHTLLPEAPVTEKAQRYFEKNNAILYSALEEDFAMAVRVQAGIQAGASDRLWHGRFEQALRWFHQGLDEALGEERVEVLGR</sequence>
<dbReference type="SUPFAM" id="SSF50022">
    <property type="entry name" value="ISP domain"/>
    <property type="match status" value="1"/>
</dbReference>
<evidence type="ECO:0000256" key="4">
    <source>
        <dbReference type="ARBA" id="ARBA00022797"/>
    </source>
</evidence>
<dbReference type="AlphaFoldDB" id="A0A5J6QPZ9"/>
<dbReference type="InterPro" id="IPR001663">
    <property type="entry name" value="Rng_hydr_dOase-A"/>
</dbReference>
<keyword evidence="4" id="KW-0058">Aromatic hydrocarbons catabolism</keyword>
<evidence type="ECO:0000256" key="7">
    <source>
        <dbReference type="ARBA" id="ARBA00023014"/>
    </source>
</evidence>
<evidence type="ECO:0000256" key="6">
    <source>
        <dbReference type="ARBA" id="ARBA00023004"/>
    </source>
</evidence>
<evidence type="ECO:0000313" key="11">
    <source>
        <dbReference type="Proteomes" id="UP000327179"/>
    </source>
</evidence>
<dbReference type="Gene3D" id="3.90.380.10">
    <property type="entry name" value="Naphthalene 1,2-dioxygenase Alpha Subunit, Chain A, domain 1"/>
    <property type="match status" value="2"/>
</dbReference>
<dbReference type="Gene3D" id="2.102.10.10">
    <property type="entry name" value="Rieske [2Fe-2S] iron-sulphur domain"/>
    <property type="match status" value="1"/>
</dbReference>